<feature type="region of interest" description="Disordered" evidence="1">
    <location>
        <begin position="923"/>
        <end position="942"/>
    </location>
</feature>
<reference evidence="2 3" key="1">
    <citation type="submission" date="2024-02" db="EMBL/GenBank/DDBJ databases">
        <authorList>
            <person name="Chen Y."/>
            <person name="Shah S."/>
            <person name="Dougan E. K."/>
            <person name="Thang M."/>
            <person name="Chan C."/>
        </authorList>
    </citation>
    <scope>NUCLEOTIDE SEQUENCE [LARGE SCALE GENOMIC DNA]</scope>
</reference>
<protein>
    <submittedName>
        <fullName evidence="2">Solute carrier family 13 member 5</fullName>
    </submittedName>
</protein>
<feature type="compositionally biased region" description="Acidic residues" evidence="1">
    <location>
        <begin position="486"/>
        <end position="495"/>
    </location>
</feature>
<gene>
    <name evidence="2" type="ORF">SCF082_LOCUS52105</name>
</gene>
<feature type="compositionally biased region" description="Low complexity" evidence="1">
    <location>
        <begin position="851"/>
        <end position="872"/>
    </location>
</feature>
<feature type="compositionally biased region" description="Basic and acidic residues" evidence="1">
    <location>
        <begin position="647"/>
        <end position="660"/>
    </location>
</feature>
<dbReference type="PANTHER" id="PTHR45589">
    <property type="entry name" value="WD REPEAT DOMAIN 62, ISOFORM G"/>
    <property type="match status" value="1"/>
</dbReference>
<evidence type="ECO:0000313" key="3">
    <source>
        <dbReference type="Proteomes" id="UP001642464"/>
    </source>
</evidence>
<feature type="region of interest" description="Disordered" evidence="1">
    <location>
        <begin position="643"/>
        <end position="768"/>
    </location>
</feature>
<proteinExistence type="predicted"/>
<evidence type="ECO:0000313" key="2">
    <source>
        <dbReference type="EMBL" id="CAK9112389.1"/>
    </source>
</evidence>
<feature type="compositionally biased region" description="Basic and acidic residues" evidence="1">
    <location>
        <begin position="230"/>
        <end position="244"/>
    </location>
</feature>
<feature type="compositionally biased region" description="Low complexity" evidence="1">
    <location>
        <begin position="329"/>
        <end position="353"/>
    </location>
</feature>
<feature type="compositionally biased region" description="Polar residues" evidence="1">
    <location>
        <begin position="440"/>
        <end position="452"/>
    </location>
</feature>
<feature type="compositionally biased region" description="Basic residues" evidence="1">
    <location>
        <begin position="252"/>
        <end position="271"/>
    </location>
</feature>
<dbReference type="PANTHER" id="PTHR45589:SF1">
    <property type="entry name" value="WD REPEAT DOMAIN 62, ISOFORM G"/>
    <property type="match status" value="1"/>
</dbReference>
<accession>A0ABP0SJ10</accession>
<dbReference type="InterPro" id="IPR052779">
    <property type="entry name" value="WDR62"/>
</dbReference>
<feature type="compositionally biased region" description="Acidic residues" evidence="1">
    <location>
        <begin position="661"/>
        <end position="687"/>
    </location>
</feature>
<dbReference type="EMBL" id="CAXAMM010043935">
    <property type="protein sequence ID" value="CAK9112389.1"/>
    <property type="molecule type" value="Genomic_DNA"/>
</dbReference>
<organism evidence="2 3">
    <name type="scientific">Durusdinium trenchii</name>
    <dbReference type="NCBI Taxonomy" id="1381693"/>
    <lineage>
        <taxon>Eukaryota</taxon>
        <taxon>Sar</taxon>
        <taxon>Alveolata</taxon>
        <taxon>Dinophyceae</taxon>
        <taxon>Suessiales</taxon>
        <taxon>Symbiodiniaceae</taxon>
        <taxon>Durusdinium</taxon>
    </lineage>
</organism>
<keyword evidence="3" id="KW-1185">Reference proteome</keyword>
<feature type="region of interest" description="Disordered" evidence="1">
    <location>
        <begin position="211"/>
        <end position="495"/>
    </location>
</feature>
<feature type="compositionally biased region" description="Basic and acidic residues" evidence="1">
    <location>
        <begin position="280"/>
        <end position="293"/>
    </location>
</feature>
<name>A0ABP0SJ10_9DINO</name>
<dbReference type="Proteomes" id="UP001642464">
    <property type="component" value="Unassembled WGS sequence"/>
</dbReference>
<feature type="compositionally biased region" description="Acidic residues" evidence="1">
    <location>
        <begin position="307"/>
        <end position="318"/>
    </location>
</feature>
<feature type="compositionally biased region" description="Basic residues" evidence="1">
    <location>
        <begin position="731"/>
        <end position="743"/>
    </location>
</feature>
<evidence type="ECO:0000256" key="1">
    <source>
        <dbReference type="SAM" id="MobiDB-lite"/>
    </source>
</evidence>
<feature type="compositionally biased region" description="Low complexity" evidence="1">
    <location>
        <begin position="746"/>
        <end position="757"/>
    </location>
</feature>
<comment type="caution">
    <text evidence="2">The sequence shown here is derived from an EMBL/GenBank/DDBJ whole genome shotgun (WGS) entry which is preliminary data.</text>
</comment>
<feature type="compositionally biased region" description="Basic residues" evidence="1">
    <location>
        <begin position="796"/>
        <end position="807"/>
    </location>
</feature>
<sequence>MEQDAAAPVLRDLFAIGEIARWTARRRRAWAKRKSNSGEYLYVFTATGQCRCGALTEAERTSLLRAVQPFLSLGWALDKEAWGLIACAVAGAMRTGRQCRDFFVLFGQDQVSAVSAPANATTWQSREAWIAEHRNIAKCALHTALGRKIERTVLRNLHRLARKSREAVAPPTPSLCVEAALEMTSDNADRRTVAGDPVRDAPRRQMFAAAAEDNAAVRRDESEFESDEEEARKENSQQQARDDAVTLDALQTKKRMRKRKKKKDAKKRRLTKGGGISDDMQDREVGSGHEKAPEQGGGGGGDNNEHIDDDDDDDDNDSIDIRLVQEDVSSSSASSSSSSSSMSSGMPVSSRFSTASSVQSLPSAKDEDFAVSESSSDDSGEEGLFPSKRFALQRVNFKSKPKRRVVLDSSEDERPSPDFSVSGKKAHVLDGPPEAKVEASVTNPALPSSVSDPQRRTDSPVPAVQEEVLWSSSEEETAAVNKSSSEDEDDEDEFGAAEVEDRATAGHENDNELNEDGRFLHGWDDEEMAERPHAMEKGEFKRLMSLKSKPCRRKLDNVLAKLGKALAFFEKRVIADLPVAECSNLQDVLQERVRNRLLDVSRVLLRRFEELDISEMKLVTYDSIYRDYDERVSRVSKRLQQMRRRATVGEHDDRDNRDDALDGPEEDEEEGEEEEDLDNRDDLDQFEETGLQRSHSRASPARSKRRPRHEKEDSVIVLSSSDESDKPHNSVARRARASTHGAKRVSLAAKESISNSSSDDEELSPGELMSKVSRLTARVERVLGNKKSFSSSQSKALRKRNLGRLRTRLQNLRTQAKPCARRHAGARSAVEDLRALEERVKRAHESEPLHASNRSSSSSGATATAASSTSSSRPQYSSELGEAGSSNAWRFRFGTTMDDYLAEERPSVVRSVESVIGRFSAARVEERRDVHREGKVAEPRQTRLDQFFSELVSDGDEDLDEEGDDMHHSLETAPNTWIRRTGTDWARAHELETLRRLQQDQDREQQQQQQQEQRQQALQQTSSRPQTSARGGLPVRGPHYPVRRLETVQEHLKTAESLNRMALPAWLVYVSCRSESLVAPAFAAVETACFARTPSRASEARAQLASFRRNLSMLWSTAQDDRFCAMYAQRQFALDWVTRMAGMAASRPWTDKFLEACSWGVLEWGAGLLDEYGLQTLATILLSDLVEIFVHKRGRLTLAERLLWRRVMAITGEDEGFWEALDAVLDWSVFEAQGSLLDSFERRELLHKAMKRSRRIGEAAATREASAVKDFCDALKVIRQGRAKSGPQGHLRSNNDKSKPRRIMSTFEAIEWQEMVWDIAMMTVSLLGPRGSDAVCSSKHRAWRIVERVLPLSPLMSIKPGRDGLNQWQRALEWQQVDGMSLADYTELLLERMVCLGKILGPGNPVFTSSWNAIQETAARDQAWKGEFFTSKKRKELPFFLRLVGTEWKQGMVQAVTQLLPKHRVKVMAQAALAEPVKHMETAFESTQSAAAAIAKEERSHRFLRNLFAVAVAAARCVKDDDKDELRLLCRSVVNRTVDLKASDRHARSIALDAVLELLKIVRAMSVTPDALWTFLLGIVMQTCQEMAKGFDALRKGVESGSIQADSKCGAFMALSDAQDANALLLKRCLEALRLELRGSGSLNAKWVQTAGSAIRLIFETSNLVFTHPSVAVSCVDLVYATMARCTGELEQEPLLPTSSDSTEIIFPPRVPLAYRAPQQVETPHDAVSNTSSARASAVAAVVDDEDDDDTFLDMVDVNAMIANAQQEKRQQALRELDARVTARAKSLGDPEILRQLRLMQDCFGVVLRPLIALVLDWYRNRGMTSVDAMLKTRKRLEADRAVKRQNVGMLCKCCGFLTVLGMKLRISGADSWLSSMMLDWRPWLEGKSKVPLFTMHGFLVGLDRLGCLRDFVPFRLLPALSFAWVSFALSGLQSGPRAGSPILLRCGQRLGLYATVWAAQGSATLAVRCSEVLLMCDSSEGNARRMTEMFFEAAGQAWRDCCAAARGGLEGLRAELNEMLLAVARAVEPSVGSGALLSRALEALGGAALQGRQHTDDAVRLIFRKHLRFAEGISKDQLLGLLRVVVEARREDVAQSLVARLAILRQRGELGDDDLIGIPDTILERLEETSAFCERRGIAQQHQER</sequence>
<feature type="region of interest" description="Disordered" evidence="1">
    <location>
        <begin position="998"/>
        <end position="1039"/>
    </location>
</feature>
<feature type="region of interest" description="Disordered" evidence="1">
    <location>
        <begin position="786"/>
        <end position="828"/>
    </location>
</feature>
<feature type="compositionally biased region" description="Low complexity" evidence="1">
    <location>
        <begin position="1006"/>
        <end position="1021"/>
    </location>
</feature>
<feature type="region of interest" description="Disordered" evidence="1">
    <location>
        <begin position="840"/>
        <end position="881"/>
    </location>
</feature>